<feature type="coiled-coil region" evidence="1">
    <location>
        <begin position="77"/>
        <end position="104"/>
    </location>
</feature>
<dbReference type="PANTHER" id="PTHR43977">
    <property type="entry name" value="STRUCTURAL MAINTENANCE OF CHROMOSOMES PROTEIN 3"/>
    <property type="match status" value="1"/>
</dbReference>
<sequence>MLWRCAAHALPQVVIGGRNKYMINGHAAQESRVQDLFHSVQLNVNNPHFLIMQGRITKVLNMKPPEILSLLEEAAGTRMYEKKKEQAERTLEKKQARLEQIDSVLDQDIKPALDALRAACKQYTEWAQLSSQQERLKRLLVVYDYCEFQKIAQRIATDIASLDVEIAKLSEKKASITAELEEQRAMVRDLQSEKEIQAGGEIKELQRRADALSMDLTKDSTSWKAKQEQLASEQKALAAHQAALAELATQDLAGQVSMG</sequence>
<keyword evidence="3" id="KW-1185">Reference proteome</keyword>
<reference evidence="2 3" key="1">
    <citation type="submission" date="2020-02" db="EMBL/GenBank/DDBJ databases">
        <title>Draft genome sequence of Haematococcus lacustris strain NIES-144.</title>
        <authorList>
            <person name="Morimoto D."/>
            <person name="Nakagawa S."/>
            <person name="Yoshida T."/>
            <person name="Sawayama S."/>
        </authorList>
    </citation>
    <scope>NUCLEOTIDE SEQUENCE [LARGE SCALE GENOMIC DNA]</scope>
    <source>
        <strain evidence="2 3">NIES-144</strain>
    </source>
</reference>
<dbReference type="Proteomes" id="UP000485058">
    <property type="component" value="Unassembled WGS sequence"/>
</dbReference>
<dbReference type="AlphaFoldDB" id="A0A699ZA03"/>
<comment type="caution">
    <text evidence="2">The sequence shown here is derived from an EMBL/GenBank/DDBJ whole genome shotgun (WGS) entry which is preliminary data.</text>
</comment>
<evidence type="ECO:0000313" key="3">
    <source>
        <dbReference type="Proteomes" id="UP000485058"/>
    </source>
</evidence>
<accession>A0A699ZA03</accession>
<proteinExistence type="predicted"/>
<evidence type="ECO:0000313" key="2">
    <source>
        <dbReference type="EMBL" id="GFH15948.1"/>
    </source>
</evidence>
<dbReference type="EMBL" id="BLLF01000924">
    <property type="protein sequence ID" value="GFH15948.1"/>
    <property type="molecule type" value="Genomic_DNA"/>
</dbReference>
<organism evidence="2 3">
    <name type="scientific">Haematococcus lacustris</name>
    <name type="common">Green alga</name>
    <name type="synonym">Haematococcus pluvialis</name>
    <dbReference type="NCBI Taxonomy" id="44745"/>
    <lineage>
        <taxon>Eukaryota</taxon>
        <taxon>Viridiplantae</taxon>
        <taxon>Chlorophyta</taxon>
        <taxon>core chlorophytes</taxon>
        <taxon>Chlorophyceae</taxon>
        <taxon>CS clade</taxon>
        <taxon>Chlamydomonadales</taxon>
        <taxon>Haematococcaceae</taxon>
        <taxon>Haematococcus</taxon>
    </lineage>
</organism>
<gene>
    <name evidence="2" type="ORF">HaLaN_12279</name>
</gene>
<protein>
    <submittedName>
        <fullName evidence="2">SMC hinge domain-containing protein</fullName>
    </submittedName>
</protein>
<evidence type="ECO:0000256" key="1">
    <source>
        <dbReference type="SAM" id="Coils"/>
    </source>
</evidence>
<keyword evidence="1" id="KW-0175">Coiled coil</keyword>
<dbReference type="SUPFAM" id="SSF52540">
    <property type="entry name" value="P-loop containing nucleoside triphosphate hydrolases"/>
    <property type="match status" value="1"/>
</dbReference>
<feature type="coiled-coil region" evidence="1">
    <location>
        <begin position="159"/>
        <end position="193"/>
    </location>
</feature>
<name>A0A699ZA03_HAELA</name>
<dbReference type="Gene3D" id="3.40.50.300">
    <property type="entry name" value="P-loop containing nucleotide triphosphate hydrolases"/>
    <property type="match status" value="1"/>
</dbReference>
<dbReference type="InterPro" id="IPR027417">
    <property type="entry name" value="P-loop_NTPase"/>
</dbReference>